<evidence type="ECO:0000313" key="2">
    <source>
        <dbReference type="Proteomes" id="UP000477010"/>
    </source>
</evidence>
<evidence type="ECO:0000313" key="1">
    <source>
        <dbReference type="EMBL" id="MSC81675.1"/>
    </source>
</evidence>
<dbReference type="RefSeq" id="WP_145945645.1">
    <property type="nucleotide sequence ID" value="NZ_JAEKBW010000001.1"/>
</dbReference>
<dbReference type="EMBL" id="WKQE01000022">
    <property type="protein sequence ID" value="MSC81675.1"/>
    <property type="molecule type" value="Genomic_DNA"/>
</dbReference>
<comment type="caution">
    <text evidence="1">The sequence shown here is derived from an EMBL/GenBank/DDBJ whole genome shotgun (WGS) entry which is preliminary data.</text>
</comment>
<name>A0A6A8KDL4_9FIRM</name>
<gene>
    <name evidence="1" type="ORF">GKD85_12865</name>
</gene>
<sequence length="69" mass="7820">MKYYFVDLRALPISERIAACKKMEQYAWEVFEKVGTSGLESAEVCWTSPEDFESSPCFPQGCKCTLLGN</sequence>
<organism evidence="1 2">
    <name type="scientific">Faecalibacterium prausnitzii</name>
    <dbReference type="NCBI Taxonomy" id="853"/>
    <lineage>
        <taxon>Bacteria</taxon>
        <taxon>Bacillati</taxon>
        <taxon>Bacillota</taxon>
        <taxon>Clostridia</taxon>
        <taxon>Eubacteriales</taxon>
        <taxon>Oscillospiraceae</taxon>
        <taxon>Faecalibacterium</taxon>
    </lineage>
</organism>
<proteinExistence type="predicted"/>
<dbReference type="Proteomes" id="UP000477010">
    <property type="component" value="Unassembled WGS sequence"/>
</dbReference>
<dbReference type="AlphaFoldDB" id="A0A6A8KDL4"/>
<protein>
    <submittedName>
        <fullName evidence="1">Uncharacterized protein</fullName>
    </submittedName>
</protein>
<reference evidence="1 2" key="1">
    <citation type="journal article" date="2019" name="Nat. Med.">
        <title>A library of human gut bacterial isolates paired with longitudinal multiomics data enables mechanistic microbiome research.</title>
        <authorList>
            <person name="Poyet M."/>
            <person name="Groussin M."/>
            <person name="Gibbons S.M."/>
            <person name="Avila-Pacheco J."/>
            <person name="Jiang X."/>
            <person name="Kearney S.M."/>
            <person name="Perrotta A.R."/>
            <person name="Berdy B."/>
            <person name="Zhao S."/>
            <person name="Lieberman T.D."/>
            <person name="Swanson P.K."/>
            <person name="Smith M."/>
            <person name="Roesemann S."/>
            <person name="Alexander J.E."/>
            <person name="Rich S.A."/>
            <person name="Livny J."/>
            <person name="Vlamakis H."/>
            <person name="Clish C."/>
            <person name="Bullock K."/>
            <person name="Deik A."/>
            <person name="Scott J."/>
            <person name="Pierce K.A."/>
            <person name="Xavier R.J."/>
            <person name="Alm E.J."/>
        </authorList>
    </citation>
    <scope>NUCLEOTIDE SEQUENCE [LARGE SCALE GENOMIC DNA]</scope>
    <source>
        <strain evidence="1 2">BIOML-B9</strain>
    </source>
</reference>
<accession>A0A6A8KDL4</accession>